<dbReference type="GeneID" id="5002761"/>
<protein>
    <recommendedName>
        <fullName evidence="5">Plastid lipid-associated protein/fibrillin conserved domain-containing protein</fullName>
    </recommendedName>
</protein>
<dbReference type="OrthoDB" id="45035at2759"/>
<name>A4S060_OSTLU</name>
<dbReference type="OMA" id="CENEGIF"/>
<sequence>MVKPNDDPKIFGYYDVSYVSVGEKQVGNPAGGRFRSPLGRFLFKTIGLEQNLFAPNKIENRVAFTLFGCLPGEVTLEGTFAPAEGVDDGRTVKASFGPPGISVAGGPKLRIGPKSSVVLSTTYLDDHVRLGKGSRGSLFVFTRKSEEKAERDHRRWGIGGLAIAIMLLTALGLGIFGVHELRTTSHTLYSVTVVLASAISLAMAYILRDGGIVAEDADLDDDVGELSEQQKAFLSRGRGDGENKGENVFSSQKA</sequence>
<keyword evidence="2" id="KW-1133">Transmembrane helix</keyword>
<dbReference type="EMBL" id="CP000587">
    <property type="protein sequence ID" value="ABO96980.1"/>
    <property type="molecule type" value="Genomic_DNA"/>
</dbReference>
<dbReference type="HOGENOM" id="CLU_1095787_0_0_1"/>
<feature type="region of interest" description="Disordered" evidence="1">
    <location>
        <begin position="234"/>
        <end position="254"/>
    </location>
</feature>
<dbReference type="KEGG" id="olu:OSTLU_32626"/>
<evidence type="ECO:0000256" key="1">
    <source>
        <dbReference type="SAM" id="MobiDB-lite"/>
    </source>
</evidence>
<keyword evidence="4" id="KW-1185">Reference proteome</keyword>
<dbReference type="STRING" id="436017.A4S060"/>
<dbReference type="RefSeq" id="XP_001418687.1">
    <property type="nucleotide sequence ID" value="XM_001418650.1"/>
</dbReference>
<evidence type="ECO:0000256" key="2">
    <source>
        <dbReference type="SAM" id="Phobius"/>
    </source>
</evidence>
<evidence type="ECO:0000313" key="3">
    <source>
        <dbReference type="EMBL" id="ABO96980.1"/>
    </source>
</evidence>
<evidence type="ECO:0008006" key="5">
    <source>
        <dbReference type="Google" id="ProtNLM"/>
    </source>
</evidence>
<accession>A4S060</accession>
<dbReference type="Gramene" id="ABO96980">
    <property type="protein sequence ID" value="ABO96980"/>
    <property type="gene ID" value="OSTLU_32626"/>
</dbReference>
<reference evidence="3 4" key="1">
    <citation type="journal article" date="2007" name="Proc. Natl. Acad. Sci. U.S.A.">
        <title>The tiny eukaryote Ostreococcus provides genomic insights into the paradox of plankton speciation.</title>
        <authorList>
            <person name="Palenik B."/>
            <person name="Grimwood J."/>
            <person name="Aerts A."/>
            <person name="Rouze P."/>
            <person name="Salamov A."/>
            <person name="Putnam N."/>
            <person name="Dupont C."/>
            <person name="Jorgensen R."/>
            <person name="Derelle E."/>
            <person name="Rombauts S."/>
            <person name="Zhou K."/>
            <person name="Otillar R."/>
            <person name="Merchant S.S."/>
            <person name="Podell S."/>
            <person name="Gaasterland T."/>
            <person name="Napoli C."/>
            <person name="Gendler K."/>
            <person name="Manuell A."/>
            <person name="Tai V."/>
            <person name="Vallon O."/>
            <person name="Piganeau G."/>
            <person name="Jancek S."/>
            <person name="Heijde M."/>
            <person name="Jabbari K."/>
            <person name="Bowler C."/>
            <person name="Lohr M."/>
            <person name="Robbens S."/>
            <person name="Werner G."/>
            <person name="Dubchak I."/>
            <person name="Pazour G.J."/>
            <person name="Ren Q."/>
            <person name="Paulsen I."/>
            <person name="Delwiche C."/>
            <person name="Schmutz J."/>
            <person name="Rokhsar D."/>
            <person name="Van de Peer Y."/>
            <person name="Moreau H."/>
            <person name="Grigoriev I.V."/>
        </authorList>
    </citation>
    <scope>NUCLEOTIDE SEQUENCE [LARGE SCALE GENOMIC DNA]</scope>
    <source>
        <strain evidence="3 4">CCE9901</strain>
    </source>
</reference>
<feature type="transmembrane region" description="Helical" evidence="2">
    <location>
        <begin position="156"/>
        <end position="176"/>
    </location>
</feature>
<evidence type="ECO:0000313" key="4">
    <source>
        <dbReference type="Proteomes" id="UP000001568"/>
    </source>
</evidence>
<dbReference type="eggNOG" id="ENOG502QS7D">
    <property type="taxonomic scope" value="Eukaryota"/>
</dbReference>
<dbReference type="Proteomes" id="UP000001568">
    <property type="component" value="Chromosome 7"/>
</dbReference>
<keyword evidence="2" id="KW-0472">Membrane</keyword>
<proteinExistence type="predicted"/>
<feature type="transmembrane region" description="Helical" evidence="2">
    <location>
        <begin position="188"/>
        <end position="207"/>
    </location>
</feature>
<organism evidence="3 4">
    <name type="scientific">Ostreococcus lucimarinus (strain CCE9901)</name>
    <dbReference type="NCBI Taxonomy" id="436017"/>
    <lineage>
        <taxon>Eukaryota</taxon>
        <taxon>Viridiplantae</taxon>
        <taxon>Chlorophyta</taxon>
        <taxon>Mamiellophyceae</taxon>
        <taxon>Mamiellales</taxon>
        <taxon>Bathycoccaceae</taxon>
        <taxon>Ostreococcus</taxon>
    </lineage>
</organism>
<keyword evidence="2" id="KW-0812">Transmembrane</keyword>
<dbReference type="AlphaFoldDB" id="A4S060"/>
<gene>
    <name evidence="3" type="ORF">OSTLU_32626</name>
</gene>